<dbReference type="InterPro" id="IPR052709">
    <property type="entry name" value="Transposase-MT_Hybrid"/>
</dbReference>
<dbReference type="InterPro" id="IPR036397">
    <property type="entry name" value="RNaseH_sf"/>
</dbReference>
<comment type="caution">
    <text evidence="1">The sequence shown here is derived from an EMBL/GenBank/DDBJ whole genome shotgun (WGS) entry which is preliminary data.</text>
</comment>
<dbReference type="Gene3D" id="3.30.420.10">
    <property type="entry name" value="Ribonuclease H-like superfamily/Ribonuclease H"/>
    <property type="match status" value="1"/>
</dbReference>
<sequence>MKFVAIRKLQGLGWPFMVKLHPLPVFVTSLTSSNVVALIFLTICVRDVLSVATTGDNVSAVRLMIETDKRVTYQQIWTSLGIGDKRIITTDRYIKNCLSLVLEQVPEKRPRSEIFLHHDNASPHTTRQIIKYLGTLNIEILVHPPNNSAMPCAFYLFPKIKEKLQEMWFTDTEEAVAPCEKIIEATPKCEWAKYFSQ</sequence>
<name>A0A4C1Y528_EUMVA</name>
<dbReference type="Proteomes" id="UP000299102">
    <property type="component" value="Unassembled WGS sequence"/>
</dbReference>
<dbReference type="AlphaFoldDB" id="A0A4C1Y528"/>
<evidence type="ECO:0008006" key="3">
    <source>
        <dbReference type="Google" id="ProtNLM"/>
    </source>
</evidence>
<organism evidence="1 2">
    <name type="scientific">Eumeta variegata</name>
    <name type="common">Bagworm moth</name>
    <name type="synonym">Eumeta japonica</name>
    <dbReference type="NCBI Taxonomy" id="151549"/>
    <lineage>
        <taxon>Eukaryota</taxon>
        <taxon>Metazoa</taxon>
        <taxon>Ecdysozoa</taxon>
        <taxon>Arthropoda</taxon>
        <taxon>Hexapoda</taxon>
        <taxon>Insecta</taxon>
        <taxon>Pterygota</taxon>
        <taxon>Neoptera</taxon>
        <taxon>Endopterygota</taxon>
        <taxon>Lepidoptera</taxon>
        <taxon>Glossata</taxon>
        <taxon>Ditrysia</taxon>
        <taxon>Tineoidea</taxon>
        <taxon>Psychidae</taxon>
        <taxon>Oiketicinae</taxon>
        <taxon>Eumeta</taxon>
    </lineage>
</organism>
<dbReference type="OrthoDB" id="10017160at2759"/>
<evidence type="ECO:0000313" key="2">
    <source>
        <dbReference type="Proteomes" id="UP000299102"/>
    </source>
</evidence>
<reference evidence="1 2" key="1">
    <citation type="journal article" date="2019" name="Commun. Biol.">
        <title>The bagworm genome reveals a unique fibroin gene that provides high tensile strength.</title>
        <authorList>
            <person name="Kono N."/>
            <person name="Nakamura H."/>
            <person name="Ohtoshi R."/>
            <person name="Tomita M."/>
            <person name="Numata K."/>
            <person name="Arakawa K."/>
        </authorList>
    </citation>
    <scope>NUCLEOTIDE SEQUENCE [LARGE SCALE GENOMIC DNA]</scope>
</reference>
<dbReference type="GO" id="GO:0003676">
    <property type="term" value="F:nucleic acid binding"/>
    <property type="evidence" value="ECO:0007669"/>
    <property type="project" value="InterPro"/>
</dbReference>
<dbReference type="PANTHER" id="PTHR46060:SF1">
    <property type="entry name" value="MARINER MOS1 TRANSPOSASE-LIKE PROTEIN"/>
    <property type="match status" value="1"/>
</dbReference>
<protein>
    <recommendedName>
        <fullName evidence="3">Mariner Mos1 transposase</fullName>
    </recommendedName>
</protein>
<gene>
    <name evidence="1" type="ORF">EVAR_57774_1</name>
</gene>
<dbReference type="EMBL" id="BGZK01001094">
    <property type="protein sequence ID" value="GBP71006.1"/>
    <property type="molecule type" value="Genomic_DNA"/>
</dbReference>
<dbReference type="PANTHER" id="PTHR46060">
    <property type="entry name" value="MARINER MOS1 TRANSPOSASE-LIKE PROTEIN"/>
    <property type="match status" value="1"/>
</dbReference>
<proteinExistence type="predicted"/>
<accession>A0A4C1Y528</accession>
<keyword evidence="2" id="KW-1185">Reference proteome</keyword>
<evidence type="ECO:0000313" key="1">
    <source>
        <dbReference type="EMBL" id="GBP71006.1"/>
    </source>
</evidence>